<dbReference type="SUPFAM" id="SSF54523">
    <property type="entry name" value="Pili subunits"/>
    <property type="match status" value="1"/>
</dbReference>
<reference evidence="2 3" key="1">
    <citation type="journal article" date="2016" name="Nat. Commun.">
        <title>Thousands of microbial genomes shed light on interconnected biogeochemical processes in an aquifer system.</title>
        <authorList>
            <person name="Anantharaman K."/>
            <person name="Brown C.T."/>
            <person name="Hug L.A."/>
            <person name="Sharon I."/>
            <person name="Castelle C.J."/>
            <person name="Probst A.J."/>
            <person name="Thomas B.C."/>
            <person name="Singh A."/>
            <person name="Wilkins M.J."/>
            <person name="Karaoz U."/>
            <person name="Brodie E.L."/>
            <person name="Williams K.H."/>
            <person name="Hubbard S.S."/>
            <person name="Banfield J.F."/>
        </authorList>
    </citation>
    <scope>NUCLEOTIDE SEQUENCE [LARGE SCALE GENOMIC DNA]</scope>
</reference>
<sequence>MRGFTLIEILVTIALMAVLFVIITPIQFLTLTTTRIDRDIATGVDMARRAHVLARADDEPWSVFFDTDAITLFKGDDFESRDTDFDEKYTLSVTHIPDTQEVVFQANSGLPQSQVSVVLTDNETLEYPIAINKYGIIFY</sequence>
<organism evidence="2 3">
    <name type="scientific">Candidatus Nomurabacteria bacterium RIFCSPLOWO2_01_FULL_36_10b</name>
    <dbReference type="NCBI Taxonomy" id="1801766"/>
    <lineage>
        <taxon>Bacteria</taxon>
        <taxon>Candidatus Nomuraibacteriota</taxon>
    </lineage>
</organism>
<dbReference type="Proteomes" id="UP000179448">
    <property type="component" value="Unassembled WGS sequence"/>
</dbReference>
<evidence type="ECO:0008006" key="4">
    <source>
        <dbReference type="Google" id="ProtNLM"/>
    </source>
</evidence>
<proteinExistence type="predicted"/>
<keyword evidence="1" id="KW-0472">Membrane</keyword>
<dbReference type="Pfam" id="PF07963">
    <property type="entry name" value="N_methyl"/>
    <property type="match status" value="1"/>
</dbReference>
<dbReference type="EMBL" id="MFUQ01000018">
    <property type="protein sequence ID" value="OGI83411.1"/>
    <property type="molecule type" value="Genomic_DNA"/>
</dbReference>
<comment type="caution">
    <text evidence="2">The sequence shown here is derived from an EMBL/GenBank/DDBJ whole genome shotgun (WGS) entry which is preliminary data.</text>
</comment>
<dbReference type="Gene3D" id="3.30.700.10">
    <property type="entry name" value="Glycoprotein, Type 4 Pilin"/>
    <property type="match status" value="1"/>
</dbReference>
<keyword evidence="1" id="KW-1133">Transmembrane helix</keyword>
<gene>
    <name evidence="2" type="ORF">A2997_01680</name>
</gene>
<dbReference type="STRING" id="1801766.A2997_01680"/>
<dbReference type="InterPro" id="IPR012902">
    <property type="entry name" value="N_methyl_site"/>
</dbReference>
<name>A0A1F6WND8_9BACT</name>
<accession>A0A1F6WND8</accession>
<keyword evidence="1" id="KW-0812">Transmembrane</keyword>
<protein>
    <recommendedName>
        <fullName evidence="4">General secretion pathway GspH domain-containing protein</fullName>
    </recommendedName>
</protein>
<dbReference type="NCBIfam" id="TIGR02532">
    <property type="entry name" value="IV_pilin_GFxxxE"/>
    <property type="match status" value="1"/>
</dbReference>
<feature type="transmembrane region" description="Helical" evidence="1">
    <location>
        <begin position="6"/>
        <end position="29"/>
    </location>
</feature>
<dbReference type="AlphaFoldDB" id="A0A1F6WND8"/>
<evidence type="ECO:0000313" key="3">
    <source>
        <dbReference type="Proteomes" id="UP000179448"/>
    </source>
</evidence>
<dbReference type="InterPro" id="IPR045584">
    <property type="entry name" value="Pilin-like"/>
</dbReference>
<dbReference type="PROSITE" id="PS00409">
    <property type="entry name" value="PROKAR_NTER_METHYL"/>
    <property type="match status" value="1"/>
</dbReference>
<evidence type="ECO:0000313" key="2">
    <source>
        <dbReference type="EMBL" id="OGI83411.1"/>
    </source>
</evidence>
<evidence type="ECO:0000256" key="1">
    <source>
        <dbReference type="SAM" id="Phobius"/>
    </source>
</evidence>